<evidence type="ECO:0000313" key="2">
    <source>
        <dbReference type="Proteomes" id="UP000828941"/>
    </source>
</evidence>
<organism evidence="1 2">
    <name type="scientific">Bauhinia variegata</name>
    <name type="common">Purple orchid tree</name>
    <name type="synonym">Phanera variegata</name>
    <dbReference type="NCBI Taxonomy" id="167791"/>
    <lineage>
        <taxon>Eukaryota</taxon>
        <taxon>Viridiplantae</taxon>
        <taxon>Streptophyta</taxon>
        <taxon>Embryophyta</taxon>
        <taxon>Tracheophyta</taxon>
        <taxon>Spermatophyta</taxon>
        <taxon>Magnoliopsida</taxon>
        <taxon>eudicotyledons</taxon>
        <taxon>Gunneridae</taxon>
        <taxon>Pentapetalae</taxon>
        <taxon>rosids</taxon>
        <taxon>fabids</taxon>
        <taxon>Fabales</taxon>
        <taxon>Fabaceae</taxon>
        <taxon>Cercidoideae</taxon>
        <taxon>Cercideae</taxon>
        <taxon>Bauhiniinae</taxon>
        <taxon>Bauhinia</taxon>
    </lineage>
</organism>
<proteinExistence type="predicted"/>
<name>A0ACB9PRS5_BAUVA</name>
<accession>A0ACB9PRS5</accession>
<dbReference type="EMBL" id="CM039428">
    <property type="protein sequence ID" value="KAI4351262.1"/>
    <property type="molecule type" value="Genomic_DNA"/>
</dbReference>
<gene>
    <name evidence="1" type="ORF">L6164_005638</name>
</gene>
<keyword evidence="2" id="KW-1185">Reference proteome</keyword>
<evidence type="ECO:0000313" key="1">
    <source>
        <dbReference type="EMBL" id="KAI4351262.1"/>
    </source>
</evidence>
<sequence>MLVCSRPRFAENNYGISLLDLPDSILECILKCLSPREVCKLATLCTFLRDICRSESLWEKLMKQKWGNVIGNVAYKEWQKFIALKNIAKLMGKCNPFESFGSLHDDWPILTINGSSSSTSWPWSASLPDDSLMALCIALETGRFWFPAQIYHKENTGLLLYWYDGLLSYDFQTDTFRARYPHDGWKTTLRNITWDRVRAAVVDNSPYVIHISDCLNDLKPGNHIEIQWRWSQRDPYDWWYAVIGHLESCEDSKNHCHCCYRDELIVEFNQYPLNSRWRRAMLNRKEYKEQGNPQEGFYGGIRKLQNQEIAMRKTLSSHADGLSHGE</sequence>
<reference evidence="1 2" key="1">
    <citation type="journal article" date="2022" name="DNA Res.">
        <title>Chromosomal-level genome assembly of the orchid tree Bauhinia variegata (Leguminosae; Cercidoideae) supports the allotetraploid origin hypothesis of Bauhinia.</title>
        <authorList>
            <person name="Zhong Y."/>
            <person name="Chen Y."/>
            <person name="Zheng D."/>
            <person name="Pang J."/>
            <person name="Liu Y."/>
            <person name="Luo S."/>
            <person name="Meng S."/>
            <person name="Qian L."/>
            <person name="Wei D."/>
            <person name="Dai S."/>
            <person name="Zhou R."/>
        </authorList>
    </citation>
    <scope>NUCLEOTIDE SEQUENCE [LARGE SCALE GENOMIC DNA]</scope>
    <source>
        <strain evidence="1">BV-YZ2020</strain>
    </source>
</reference>
<comment type="caution">
    <text evidence="1">The sequence shown here is derived from an EMBL/GenBank/DDBJ whole genome shotgun (WGS) entry which is preliminary data.</text>
</comment>
<protein>
    <submittedName>
        <fullName evidence="1">Uncharacterized protein</fullName>
    </submittedName>
</protein>
<dbReference type="Proteomes" id="UP000828941">
    <property type="component" value="Chromosome 3"/>
</dbReference>